<name>A0A099NPI8_PICKU</name>
<dbReference type="GO" id="GO:0003729">
    <property type="term" value="F:mRNA binding"/>
    <property type="evidence" value="ECO:0007669"/>
    <property type="project" value="TreeGrafter"/>
</dbReference>
<feature type="domain" description="Lsm14-like N-terminal" evidence="1">
    <location>
        <begin position="1"/>
        <end position="68"/>
    </location>
</feature>
<dbReference type="Pfam" id="PF12701">
    <property type="entry name" value="LSM14"/>
    <property type="match status" value="1"/>
</dbReference>
<evidence type="ECO:0000259" key="1">
    <source>
        <dbReference type="SMART" id="SM01271"/>
    </source>
</evidence>
<dbReference type="GO" id="GO:0033962">
    <property type="term" value="P:P-body assembly"/>
    <property type="evidence" value="ECO:0007669"/>
    <property type="project" value="TreeGrafter"/>
</dbReference>
<proteinExistence type="predicted"/>
<dbReference type="InterPro" id="IPR010920">
    <property type="entry name" value="LSM_dom_sf"/>
</dbReference>
<evidence type="ECO:0000313" key="3">
    <source>
        <dbReference type="Proteomes" id="UP000029867"/>
    </source>
</evidence>
<dbReference type="SMART" id="SM01271">
    <property type="entry name" value="LSM14"/>
    <property type="match status" value="1"/>
</dbReference>
<evidence type="ECO:0000313" key="2">
    <source>
        <dbReference type="EMBL" id="KGK34728.1"/>
    </source>
</evidence>
<reference evidence="3" key="1">
    <citation type="journal article" date="2014" name="Microb. Cell Fact.">
        <title>Exploiting Issatchenkia orientalis SD108 for succinic acid production.</title>
        <authorList>
            <person name="Xiao H."/>
            <person name="Shao Z."/>
            <person name="Jiang Y."/>
            <person name="Dole S."/>
            <person name="Zhao H."/>
        </authorList>
    </citation>
    <scope>NUCLEOTIDE SEQUENCE [LARGE SCALE GENOMIC DNA]</scope>
    <source>
        <strain evidence="3">SD108</strain>
    </source>
</reference>
<dbReference type="AlphaFoldDB" id="A0A099NPI8"/>
<dbReference type="Proteomes" id="UP000029867">
    <property type="component" value="Unassembled WGS sequence"/>
</dbReference>
<dbReference type="Gene3D" id="2.30.30.100">
    <property type="match status" value="1"/>
</dbReference>
<dbReference type="EMBL" id="JQFK01001345">
    <property type="protein sequence ID" value="KGK34728.1"/>
    <property type="molecule type" value="Genomic_DNA"/>
</dbReference>
<dbReference type="VEuPathDB" id="FungiDB:C5L36_0A00540"/>
<gene>
    <name evidence="2" type="ORF">JL09_g6123</name>
</gene>
<comment type="caution">
    <text evidence="2">The sequence shown here is derived from an EMBL/GenBank/DDBJ whole genome shotgun (WGS) entry which is preliminary data.</text>
</comment>
<dbReference type="HOGENOM" id="CLU_2483650_0_0_1"/>
<dbReference type="SUPFAM" id="SSF50182">
    <property type="entry name" value="Sm-like ribonucleoproteins"/>
    <property type="match status" value="1"/>
</dbReference>
<dbReference type="GO" id="GO:0034063">
    <property type="term" value="P:stress granule assembly"/>
    <property type="evidence" value="ECO:0007669"/>
    <property type="project" value="TreeGrafter"/>
</dbReference>
<accession>A0A099NPI8</accession>
<dbReference type="PANTHER" id="PTHR13586">
    <property type="entry name" value="SCD6 PROTEIN-RELATED"/>
    <property type="match status" value="1"/>
</dbReference>
<sequence>MDSIIGKTIAIISYAEIRYVGTIDNFDGDKKIITVSNVRIFGTEDRVVDSSKVERRCRQDVEHIGREARRREACITAGNGGVYPDAE</sequence>
<dbReference type="PANTHER" id="PTHR13586:SF0">
    <property type="entry name" value="TRAILER HITCH, ISOFORM H"/>
    <property type="match status" value="1"/>
</dbReference>
<dbReference type="GO" id="GO:0000932">
    <property type="term" value="C:P-body"/>
    <property type="evidence" value="ECO:0007669"/>
    <property type="project" value="TreeGrafter"/>
</dbReference>
<dbReference type="InterPro" id="IPR025609">
    <property type="entry name" value="Lsm14-like_N"/>
</dbReference>
<protein>
    <recommendedName>
        <fullName evidence="1">Lsm14-like N-terminal domain-containing protein</fullName>
    </recommendedName>
</protein>
<organism evidence="2 3">
    <name type="scientific">Pichia kudriavzevii</name>
    <name type="common">Yeast</name>
    <name type="synonym">Issatchenkia orientalis</name>
    <dbReference type="NCBI Taxonomy" id="4909"/>
    <lineage>
        <taxon>Eukaryota</taxon>
        <taxon>Fungi</taxon>
        <taxon>Dikarya</taxon>
        <taxon>Ascomycota</taxon>
        <taxon>Saccharomycotina</taxon>
        <taxon>Pichiomycetes</taxon>
        <taxon>Pichiales</taxon>
        <taxon>Pichiaceae</taxon>
        <taxon>Pichia</taxon>
    </lineage>
</organism>